<organism evidence="2 3">
    <name type="scientific">Stratiformator vulcanicus</name>
    <dbReference type="NCBI Taxonomy" id="2527980"/>
    <lineage>
        <taxon>Bacteria</taxon>
        <taxon>Pseudomonadati</taxon>
        <taxon>Planctomycetota</taxon>
        <taxon>Planctomycetia</taxon>
        <taxon>Planctomycetales</taxon>
        <taxon>Planctomycetaceae</taxon>
        <taxon>Stratiformator</taxon>
    </lineage>
</organism>
<feature type="signal peptide" evidence="1">
    <location>
        <begin position="1"/>
        <end position="27"/>
    </location>
</feature>
<dbReference type="EMBL" id="CP036268">
    <property type="protein sequence ID" value="QDT39703.1"/>
    <property type="molecule type" value="Genomic_DNA"/>
</dbReference>
<evidence type="ECO:0000313" key="3">
    <source>
        <dbReference type="Proteomes" id="UP000317318"/>
    </source>
</evidence>
<keyword evidence="3" id="KW-1185">Reference proteome</keyword>
<reference evidence="2 3" key="1">
    <citation type="submission" date="2019-02" db="EMBL/GenBank/DDBJ databases">
        <title>Deep-cultivation of Planctomycetes and their phenomic and genomic characterization uncovers novel biology.</title>
        <authorList>
            <person name="Wiegand S."/>
            <person name="Jogler M."/>
            <person name="Boedeker C."/>
            <person name="Pinto D."/>
            <person name="Vollmers J."/>
            <person name="Rivas-Marin E."/>
            <person name="Kohn T."/>
            <person name="Peeters S.H."/>
            <person name="Heuer A."/>
            <person name="Rast P."/>
            <person name="Oberbeckmann S."/>
            <person name="Bunk B."/>
            <person name="Jeske O."/>
            <person name="Meyerdierks A."/>
            <person name="Storesund J.E."/>
            <person name="Kallscheuer N."/>
            <person name="Luecker S."/>
            <person name="Lage O.M."/>
            <person name="Pohl T."/>
            <person name="Merkel B.J."/>
            <person name="Hornburger P."/>
            <person name="Mueller R.-W."/>
            <person name="Bruemmer F."/>
            <person name="Labrenz M."/>
            <person name="Spormann A.M."/>
            <person name="Op den Camp H."/>
            <person name="Overmann J."/>
            <person name="Amann R."/>
            <person name="Jetten M.S.M."/>
            <person name="Mascher T."/>
            <person name="Medema M.H."/>
            <person name="Devos D.P."/>
            <person name="Kaster A.-K."/>
            <person name="Ovreas L."/>
            <person name="Rohde M."/>
            <person name="Galperin M.Y."/>
            <person name="Jogler C."/>
        </authorList>
    </citation>
    <scope>NUCLEOTIDE SEQUENCE [LARGE SCALE GENOMIC DNA]</scope>
    <source>
        <strain evidence="2 3">Pan189</strain>
    </source>
</reference>
<feature type="chain" id="PRO_5021997128" description="Nickel uptake substrate-specific transmembrane region" evidence="1">
    <location>
        <begin position="28"/>
        <end position="244"/>
    </location>
</feature>
<evidence type="ECO:0000256" key="1">
    <source>
        <dbReference type="SAM" id="SignalP"/>
    </source>
</evidence>
<name>A0A517R7A2_9PLAN</name>
<protein>
    <recommendedName>
        <fullName evidence="4">Nickel uptake substrate-specific transmembrane region</fullName>
    </recommendedName>
</protein>
<evidence type="ECO:0008006" key="4">
    <source>
        <dbReference type="Google" id="ProtNLM"/>
    </source>
</evidence>
<dbReference type="AlphaFoldDB" id="A0A517R7A2"/>
<dbReference type="Proteomes" id="UP000317318">
    <property type="component" value="Chromosome"/>
</dbReference>
<proteinExistence type="predicted"/>
<accession>A0A517R7A2</accession>
<keyword evidence="1" id="KW-0732">Signal</keyword>
<dbReference type="KEGG" id="svp:Pan189_41120"/>
<gene>
    <name evidence="2" type="ORF">Pan189_41120</name>
</gene>
<sequence precursor="true">MLIFDLLFRRCVPIAAALLCVVSVADAGCKNCQKGGHAFSGPIRPIPEPMTNHHSVYGGSTIHQSVPQGIVTHSDHPHVATPSHGHVESHGHFGSSNRAMVRQPIAPPPGTLGRSYFQKTEAIPADEHPRMAILEVKVPSQYVPDPAPGVSTRVTLEDPRGRLPALEEKDIYYDEMRDAWVFETDPLWPGVPQIYRMRIEKVFYKEEQVRRYGRLVAQEVETGSEVVGEKFYRLIPGRRLYVTW</sequence>
<evidence type="ECO:0000313" key="2">
    <source>
        <dbReference type="EMBL" id="QDT39703.1"/>
    </source>
</evidence>